<dbReference type="PROSITE" id="PS51471">
    <property type="entry name" value="FE2OG_OXY"/>
    <property type="match status" value="1"/>
</dbReference>
<evidence type="ECO:0000256" key="2">
    <source>
        <dbReference type="ARBA" id="ARBA00002035"/>
    </source>
</evidence>
<dbReference type="GO" id="GO:0031418">
    <property type="term" value="F:L-ascorbic acid binding"/>
    <property type="evidence" value="ECO:0007669"/>
    <property type="project" value="UniProtKB-KW"/>
</dbReference>
<evidence type="ECO:0000256" key="3">
    <source>
        <dbReference type="ARBA" id="ARBA00004319"/>
    </source>
</evidence>
<evidence type="ECO:0000256" key="10">
    <source>
        <dbReference type="ARBA" id="ARBA00023004"/>
    </source>
</evidence>
<dbReference type="Proteomes" id="UP000708208">
    <property type="component" value="Unassembled WGS sequence"/>
</dbReference>
<dbReference type="InterPro" id="IPR006620">
    <property type="entry name" value="Pro_4_hyd_alph"/>
</dbReference>
<gene>
    <name evidence="12" type="ORF">AFUS01_LOCUS44735</name>
</gene>
<keyword evidence="6" id="KW-0479">Metal-binding</keyword>
<comment type="caution">
    <text evidence="12">The sequence shown here is derived from an EMBL/GenBank/DDBJ whole genome shotgun (WGS) entry which is preliminary data.</text>
</comment>
<evidence type="ECO:0000256" key="4">
    <source>
        <dbReference type="ARBA" id="ARBA00006511"/>
    </source>
</evidence>
<evidence type="ECO:0000256" key="9">
    <source>
        <dbReference type="ARBA" id="ARBA00023002"/>
    </source>
</evidence>
<reference evidence="12" key="1">
    <citation type="submission" date="2021-06" db="EMBL/GenBank/DDBJ databases">
        <authorList>
            <person name="Hodson N. C."/>
            <person name="Mongue J. A."/>
            <person name="Jaron S. K."/>
        </authorList>
    </citation>
    <scope>NUCLEOTIDE SEQUENCE</scope>
</reference>
<keyword evidence="10" id="KW-0408">Iron</keyword>
<keyword evidence="13" id="KW-1185">Reference proteome</keyword>
<dbReference type="InterPro" id="IPR005123">
    <property type="entry name" value="Oxoglu/Fe-dep_dioxygenase_dom"/>
</dbReference>
<proteinExistence type="inferred from homology"/>
<dbReference type="SMART" id="SM00702">
    <property type="entry name" value="P4Hc"/>
    <property type="match status" value="1"/>
</dbReference>
<evidence type="ECO:0000256" key="8">
    <source>
        <dbReference type="ARBA" id="ARBA00022964"/>
    </source>
</evidence>
<evidence type="ECO:0000256" key="1">
    <source>
        <dbReference type="ARBA" id="ARBA00001961"/>
    </source>
</evidence>
<evidence type="ECO:0000256" key="6">
    <source>
        <dbReference type="ARBA" id="ARBA00022723"/>
    </source>
</evidence>
<evidence type="ECO:0000256" key="7">
    <source>
        <dbReference type="ARBA" id="ARBA00022896"/>
    </source>
</evidence>
<accession>A0A8J2LFV4</accession>
<comment type="cofactor">
    <cofactor evidence="1">
        <name>L-ascorbate</name>
        <dbReference type="ChEBI" id="CHEBI:38290"/>
    </cofactor>
</comment>
<dbReference type="AlphaFoldDB" id="A0A8J2LFV4"/>
<keyword evidence="7" id="KW-0847">Vitamin C</keyword>
<dbReference type="OrthoDB" id="7381612at2759"/>
<evidence type="ECO:0000313" key="13">
    <source>
        <dbReference type="Proteomes" id="UP000708208"/>
    </source>
</evidence>
<dbReference type="GO" id="GO:0005506">
    <property type="term" value="F:iron ion binding"/>
    <property type="evidence" value="ECO:0007669"/>
    <property type="project" value="InterPro"/>
</dbReference>
<evidence type="ECO:0000313" key="12">
    <source>
        <dbReference type="EMBL" id="CAG7835352.1"/>
    </source>
</evidence>
<dbReference type="InterPro" id="IPR045054">
    <property type="entry name" value="P4HA-like"/>
</dbReference>
<dbReference type="Pfam" id="PF08336">
    <property type="entry name" value="P4Ha_N"/>
    <property type="match status" value="1"/>
</dbReference>
<dbReference type="PANTHER" id="PTHR10869:SF244">
    <property type="entry name" value="PROLYL 4-HYDROXYLASE SUBUNIT ALPHA-2"/>
    <property type="match status" value="1"/>
</dbReference>
<dbReference type="GO" id="GO:0005788">
    <property type="term" value="C:endoplasmic reticulum lumen"/>
    <property type="evidence" value="ECO:0007669"/>
    <property type="project" value="UniProtKB-SubCell"/>
</dbReference>
<evidence type="ECO:0000256" key="5">
    <source>
        <dbReference type="ARBA" id="ARBA00012269"/>
    </source>
</evidence>
<dbReference type="GO" id="GO:0004656">
    <property type="term" value="F:procollagen-proline 4-dioxygenase activity"/>
    <property type="evidence" value="ECO:0007669"/>
    <property type="project" value="UniProtKB-EC"/>
</dbReference>
<evidence type="ECO:0000259" key="11">
    <source>
        <dbReference type="PROSITE" id="PS51471"/>
    </source>
</evidence>
<protein>
    <recommendedName>
        <fullName evidence="5">procollagen-proline 4-dioxygenase</fullName>
        <ecNumber evidence="5">1.14.11.2</ecNumber>
    </recommendedName>
</protein>
<keyword evidence="8" id="KW-0223">Dioxygenase</keyword>
<dbReference type="InterPro" id="IPR013547">
    <property type="entry name" value="P4H_N"/>
</dbReference>
<dbReference type="PANTHER" id="PTHR10869">
    <property type="entry name" value="PROLYL 4-HYDROXYLASE ALPHA SUBUNIT"/>
    <property type="match status" value="1"/>
</dbReference>
<sequence>MEKVSPTFETILGENPSATILIHLEDIKQEGNIVFPYAKVASQPVSGSALFWFNQFSDGGVDDVTKHGICPLSFGEKWVAKKLILPKDSFLGRHCTLRKNERHQFPVNGKYFQKRPEDAHKSVRKSREGPTFPKGKKYHKYSVISLNGMTDLVQLEWRLYPRLKEIYHTNLDATRGTFRDELETKNRDVLMYFQNFEESTKKLVEKLEDLPHNDVKAAKKVSLNPVAVYKLLSRFHLYYFPWILDSPHVGNNIKLQIVSLVNRFYSITDGPSEVDYEDAMFIILKIQFVYDLDVKDVAAGLIDGVDSRISLNALDCFLIGKLGTSKKFFTSGIEWLEHSLYLTENTSDNSVRIEEVYDELANAEMLHDKELPQEKFPKYHFFHNPLSEIRNRDQRITGKSMMYQELEANITESKNYDNMLWGVCRGKIQQTNEQKSKLFCWYEKEIHSSYKIGPIKAEFLSIRPYPDIVQFYDVLSDRAMEDLRNYGQENSFRIVMSNGEFDPLKSAIIGSEDKKLAYLESARTVGSMNRLSKLKALKPSSRLPFYYYAYPPGTARGRHYDGEIPNVDKYVASFIFYISDVEKGGETVFHRIGLKVTPRKGSGIYFYNFHSSGKINPRMEHASCPIVFGEKWIVARDFFESEQHHLQCHLKPEGIYEIIVNGQSRSRYQ</sequence>
<comment type="function">
    <text evidence="2">Catalyzes the post-translational formation of 4-hydroxyproline in -Xaa-Pro-Gly- sequences in collagens and other proteins.</text>
</comment>
<keyword evidence="9" id="KW-0560">Oxidoreductase</keyword>
<comment type="subcellular location">
    <subcellularLocation>
        <location evidence="3">Endoplasmic reticulum lumen</location>
    </subcellularLocation>
</comment>
<organism evidence="12 13">
    <name type="scientific">Allacma fusca</name>
    <dbReference type="NCBI Taxonomy" id="39272"/>
    <lineage>
        <taxon>Eukaryota</taxon>
        <taxon>Metazoa</taxon>
        <taxon>Ecdysozoa</taxon>
        <taxon>Arthropoda</taxon>
        <taxon>Hexapoda</taxon>
        <taxon>Collembola</taxon>
        <taxon>Symphypleona</taxon>
        <taxon>Sminthuridae</taxon>
        <taxon>Allacma</taxon>
    </lineage>
</organism>
<dbReference type="EMBL" id="CAJVCH010570605">
    <property type="protein sequence ID" value="CAG7835352.1"/>
    <property type="molecule type" value="Genomic_DNA"/>
</dbReference>
<comment type="similarity">
    <text evidence="4">Belongs to the P4HA family.</text>
</comment>
<dbReference type="EC" id="1.14.11.2" evidence="5"/>
<name>A0A8J2LFV4_9HEXA</name>
<feature type="domain" description="Fe2OG dioxygenase" evidence="11">
    <location>
        <begin position="538"/>
        <end position="641"/>
    </location>
</feature>